<protein>
    <submittedName>
        <fullName evidence="3">Alpha/beta fold hydrolase</fullName>
    </submittedName>
</protein>
<dbReference type="EMBL" id="CP072748">
    <property type="protein sequence ID" value="QTX12317.1"/>
    <property type="molecule type" value="Genomic_DNA"/>
</dbReference>
<evidence type="ECO:0000313" key="2">
    <source>
        <dbReference type="EMBL" id="MBO0612190.1"/>
    </source>
</evidence>
<dbReference type="SUPFAM" id="SSF53474">
    <property type="entry name" value="alpha/beta-Hydrolases"/>
    <property type="match status" value="1"/>
</dbReference>
<keyword evidence="3" id="KW-0378">Hydrolase</keyword>
<dbReference type="InterPro" id="IPR012908">
    <property type="entry name" value="PGAP1-ab_dom-like"/>
</dbReference>
<evidence type="ECO:0000313" key="3">
    <source>
        <dbReference type="EMBL" id="QTX12317.1"/>
    </source>
</evidence>
<evidence type="ECO:0000313" key="4">
    <source>
        <dbReference type="Proteomes" id="UP000664466"/>
    </source>
</evidence>
<dbReference type="Proteomes" id="UP000664466">
    <property type="component" value="Unassembled WGS sequence"/>
</dbReference>
<dbReference type="EMBL" id="JAFMPM010000006">
    <property type="protein sequence ID" value="MBO0612190.1"/>
    <property type="molecule type" value="Genomic_DNA"/>
</dbReference>
<sequence>MKNRDWIILAISLLLFPTTLWAQTVVLVHGFQGNGMDWREDGITQTLQQQGFVDGGDLIFTPRGIYNPLPTAVFPTKPARMVYTLELPPRAPILQQAQWLNLYLQQIYAQRQEPLTLVGHSAGGLVARSWLVQYASVPVDTLITIATPHLGTPRANMASAATNTPMTLLAEAMGFNEWTEEAQDLYRDMRTEEPGRFLYWLNHQPHPAIRYVAVARDDKPRPDQFDFVVPTYSQNMNNVFALAGKAEYWVSGDGHSLDSEDGLLLARLLSR</sequence>
<accession>A0A8B0SRK4</accession>
<keyword evidence="4" id="KW-1185">Reference proteome</keyword>
<dbReference type="Gene3D" id="3.40.50.1820">
    <property type="entry name" value="alpha/beta hydrolase"/>
    <property type="match status" value="1"/>
</dbReference>
<proteinExistence type="predicted"/>
<dbReference type="GO" id="GO:0016788">
    <property type="term" value="F:hydrolase activity, acting on ester bonds"/>
    <property type="evidence" value="ECO:0007669"/>
    <property type="project" value="InterPro"/>
</dbReference>
<dbReference type="Pfam" id="PF07819">
    <property type="entry name" value="PGAP1"/>
    <property type="match status" value="1"/>
</dbReference>
<gene>
    <name evidence="3" type="ORF">J1836_008335</name>
    <name evidence="2" type="ORF">J1836_04490</name>
</gene>
<evidence type="ECO:0000259" key="1">
    <source>
        <dbReference type="Pfam" id="PF07819"/>
    </source>
</evidence>
<reference evidence="3" key="2">
    <citation type="submission" date="2021-04" db="EMBL/GenBank/DDBJ databases">
        <title>Complete Genome and methylome analysis of Thiothrix fructosivorans ATCC 49748.</title>
        <authorList>
            <person name="Fomenkov A."/>
            <person name="Sun L."/>
            <person name="Vincze T."/>
            <person name="Grabovich M.Y."/>
            <person name="Roberts R.J."/>
        </authorList>
    </citation>
    <scope>NUCLEOTIDE SEQUENCE</scope>
    <source>
        <strain evidence="3">ATCC 49748</strain>
    </source>
</reference>
<reference evidence="2 4" key="1">
    <citation type="submission" date="2021-03" db="EMBL/GenBank/DDBJ databases">
        <title>Draft genome and methylome analysis of Thiotrix fructosivoruns ATCC 49748.</title>
        <authorList>
            <person name="Fomenkov A."/>
            <person name="Grabovich M.Y."/>
            <person name="Roberts R.J."/>
        </authorList>
    </citation>
    <scope>NUCLEOTIDE SEQUENCE [LARGE SCALE GENOMIC DNA]</scope>
    <source>
        <strain evidence="2 4">ATCC 49748</strain>
    </source>
</reference>
<name>A0A8B0SRK4_9GAMM</name>
<organism evidence="3">
    <name type="scientific">Thiothrix fructosivorans</name>
    <dbReference type="NCBI Taxonomy" id="111770"/>
    <lineage>
        <taxon>Bacteria</taxon>
        <taxon>Pseudomonadati</taxon>
        <taxon>Pseudomonadota</taxon>
        <taxon>Gammaproteobacteria</taxon>
        <taxon>Thiotrichales</taxon>
        <taxon>Thiotrichaceae</taxon>
        <taxon>Thiothrix</taxon>
    </lineage>
</organism>
<dbReference type="InterPro" id="IPR029058">
    <property type="entry name" value="AB_hydrolase_fold"/>
</dbReference>
<feature type="domain" description="GPI inositol-deacylase PGAP1-like alpha/beta" evidence="1">
    <location>
        <begin position="95"/>
        <end position="155"/>
    </location>
</feature>
<dbReference type="RefSeq" id="WP_207249890.1">
    <property type="nucleotide sequence ID" value="NZ_JAFMPM010000006.1"/>
</dbReference>
<dbReference type="AlphaFoldDB" id="A0A8B0SRK4"/>